<feature type="transmembrane region" description="Helical" evidence="9">
    <location>
        <begin position="357"/>
        <end position="379"/>
    </location>
</feature>
<evidence type="ECO:0000256" key="4">
    <source>
        <dbReference type="ARBA" id="ARBA00022475"/>
    </source>
</evidence>
<organism evidence="10 11">
    <name type="scientific">Loktanella fryxellensis</name>
    <dbReference type="NCBI Taxonomy" id="245187"/>
    <lineage>
        <taxon>Bacteria</taxon>
        <taxon>Pseudomonadati</taxon>
        <taxon>Pseudomonadota</taxon>
        <taxon>Alphaproteobacteria</taxon>
        <taxon>Rhodobacterales</taxon>
        <taxon>Roseobacteraceae</taxon>
        <taxon>Loktanella</taxon>
    </lineage>
</organism>
<keyword evidence="7" id="KW-0406">Ion transport</keyword>
<keyword evidence="6 9" id="KW-1133">Transmembrane helix</keyword>
<feature type="transmembrane region" description="Helical" evidence="9">
    <location>
        <begin position="248"/>
        <end position="266"/>
    </location>
</feature>
<dbReference type="InterPro" id="IPR003445">
    <property type="entry name" value="Cat_transpt"/>
</dbReference>
<evidence type="ECO:0000256" key="9">
    <source>
        <dbReference type="SAM" id="Phobius"/>
    </source>
</evidence>
<dbReference type="AlphaFoldDB" id="A0A1H8I285"/>
<dbReference type="Proteomes" id="UP000199585">
    <property type="component" value="Unassembled WGS sequence"/>
</dbReference>
<evidence type="ECO:0000313" key="11">
    <source>
        <dbReference type="Proteomes" id="UP000199585"/>
    </source>
</evidence>
<feature type="transmembrane region" description="Helical" evidence="9">
    <location>
        <begin position="12"/>
        <end position="32"/>
    </location>
</feature>
<keyword evidence="11" id="KW-1185">Reference proteome</keyword>
<feature type="transmembrane region" description="Helical" evidence="9">
    <location>
        <begin position="286"/>
        <end position="305"/>
    </location>
</feature>
<keyword evidence="8 9" id="KW-0472">Membrane</keyword>
<dbReference type="GO" id="GO:0008324">
    <property type="term" value="F:monoatomic cation transmembrane transporter activity"/>
    <property type="evidence" value="ECO:0007669"/>
    <property type="project" value="InterPro"/>
</dbReference>
<dbReference type="GO" id="GO:0005886">
    <property type="term" value="C:plasma membrane"/>
    <property type="evidence" value="ECO:0007669"/>
    <property type="project" value="UniProtKB-SubCell"/>
</dbReference>
<feature type="transmembrane region" description="Helical" evidence="9">
    <location>
        <begin position="131"/>
        <end position="153"/>
    </location>
</feature>
<protein>
    <submittedName>
        <fullName evidence="10">Trk system potassium uptake protein TrkH</fullName>
    </submittedName>
</protein>
<evidence type="ECO:0000256" key="2">
    <source>
        <dbReference type="ARBA" id="ARBA00009137"/>
    </source>
</evidence>
<keyword evidence="4" id="KW-1003">Cell membrane</keyword>
<evidence type="ECO:0000256" key="5">
    <source>
        <dbReference type="ARBA" id="ARBA00022692"/>
    </source>
</evidence>
<evidence type="ECO:0000256" key="8">
    <source>
        <dbReference type="ARBA" id="ARBA00023136"/>
    </source>
</evidence>
<keyword evidence="3" id="KW-0813">Transport</keyword>
<sequence length="508" mass="54647">MLGRTLRTLPLFVLLMGVGAVAMLLPALHAWASRDFASMRAFSYAALLFALLTGLIALATTGRQPRSAARSQLLTLLLAYALLPLMFAVPFQEAGRNITFFDAWFEMVSSFTTTGAALFEDAGRLQPSLHLWRATVGWLGGLLAWIMAIAIFAPMNLGGFEVRTAGGGPRASASHFNQIGRTTLVQDRLFRHAGTLVPIYAALTFVLWLGLVIAGEVPYIALCHAMAVLSSSGISPIGGLYFATSGVWGEMLIFAFFVFALSRLTFSRGMFGDSDARLRRDPEMRLAFGLIAGTTILLFARHFIITVEEGAPNGLTDLFASVWGSLFTVTSFLTTTGFESRYWEGATVWSGLETPGLFLVGLALIGGGVATTAGGVKLLRVYALARHSEREVERLLHPSSVGGGGREARMIRQQGAYVAWIFFMLFALSVAATMLLLSLTGVQFETAMVLTVASLSNTGPLAIVAAEQPIAYAGLPYLAQTVLAGAMVLGRLETLAIVALFNPEIWRR</sequence>
<name>A0A1H8I285_9RHOB</name>
<dbReference type="PANTHER" id="PTHR32024:SF2">
    <property type="entry name" value="TRK SYSTEM POTASSIUM UPTAKE PROTEIN TRKG-RELATED"/>
    <property type="match status" value="1"/>
</dbReference>
<evidence type="ECO:0000256" key="3">
    <source>
        <dbReference type="ARBA" id="ARBA00022448"/>
    </source>
</evidence>
<dbReference type="Pfam" id="PF02386">
    <property type="entry name" value="TrkH"/>
    <property type="match status" value="1"/>
</dbReference>
<feature type="transmembrane region" description="Helical" evidence="9">
    <location>
        <begin position="416"/>
        <end position="439"/>
    </location>
</feature>
<reference evidence="10 11" key="1">
    <citation type="submission" date="2016-10" db="EMBL/GenBank/DDBJ databases">
        <authorList>
            <person name="de Groot N.N."/>
        </authorList>
    </citation>
    <scope>NUCLEOTIDE SEQUENCE [LARGE SCALE GENOMIC DNA]</scope>
    <source>
        <strain evidence="10 11">DSM 16213</strain>
    </source>
</reference>
<dbReference type="RefSeq" id="WP_089905003.1">
    <property type="nucleotide sequence ID" value="NZ_FOCI01000023.1"/>
</dbReference>
<dbReference type="EMBL" id="FOCI01000023">
    <property type="protein sequence ID" value="SEN62452.1"/>
    <property type="molecule type" value="Genomic_DNA"/>
</dbReference>
<dbReference type="PANTHER" id="PTHR32024">
    <property type="entry name" value="TRK SYSTEM POTASSIUM UPTAKE PROTEIN TRKG-RELATED"/>
    <property type="match status" value="1"/>
</dbReference>
<proteinExistence type="inferred from homology"/>
<evidence type="ECO:0000256" key="6">
    <source>
        <dbReference type="ARBA" id="ARBA00022989"/>
    </source>
</evidence>
<dbReference type="OrthoDB" id="7818483at2"/>
<gene>
    <name evidence="10" type="ORF">SAMN04488003_12331</name>
</gene>
<evidence type="ECO:0000256" key="7">
    <source>
        <dbReference type="ARBA" id="ARBA00023065"/>
    </source>
</evidence>
<feature type="transmembrane region" description="Helical" evidence="9">
    <location>
        <begin position="477"/>
        <end position="501"/>
    </location>
</feature>
<comment type="similarity">
    <text evidence="2">Belongs to the TrkH potassium transport family.</text>
</comment>
<comment type="subcellular location">
    <subcellularLocation>
        <location evidence="1">Cell membrane</location>
        <topology evidence="1">Multi-pass membrane protein</topology>
    </subcellularLocation>
</comment>
<feature type="transmembrane region" description="Helical" evidence="9">
    <location>
        <begin position="197"/>
        <end position="214"/>
    </location>
</feature>
<evidence type="ECO:0000313" key="10">
    <source>
        <dbReference type="EMBL" id="SEN62452.1"/>
    </source>
</evidence>
<dbReference type="STRING" id="245187.SAMN04488003_12331"/>
<feature type="transmembrane region" description="Helical" evidence="9">
    <location>
        <begin position="44"/>
        <end position="61"/>
    </location>
</feature>
<feature type="transmembrane region" description="Helical" evidence="9">
    <location>
        <begin position="73"/>
        <end position="92"/>
    </location>
</feature>
<evidence type="ECO:0000256" key="1">
    <source>
        <dbReference type="ARBA" id="ARBA00004651"/>
    </source>
</evidence>
<dbReference type="GO" id="GO:0030001">
    <property type="term" value="P:metal ion transport"/>
    <property type="evidence" value="ECO:0007669"/>
    <property type="project" value="UniProtKB-ARBA"/>
</dbReference>
<accession>A0A1H8I285</accession>
<keyword evidence="5 9" id="KW-0812">Transmembrane</keyword>